<dbReference type="Proteomes" id="UP001597114">
    <property type="component" value="Unassembled WGS sequence"/>
</dbReference>
<dbReference type="CDD" id="cd02440">
    <property type="entry name" value="AdoMet_MTases"/>
    <property type="match status" value="1"/>
</dbReference>
<comment type="caution">
    <text evidence="2">The sequence shown here is derived from an EMBL/GenBank/DDBJ whole genome shotgun (WGS) entry which is preliminary data.</text>
</comment>
<keyword evidence="2" id="KW-0808">Transferase</keyword>
<dbReference type="Pfam" id="PF13649">
    <property type="entry name" value="Methyltransf_25"/>
    <property type="match status" value="1"/>
</dbReference>
<keyword evidence="2" id="KW-0489">Methyltransferase</keyword>
<dbReference type="GO" id="GO:0008168">
    <property type="term" value="F:methyltransferase activity"/>
    <property type="evidence" value="ECO:0007669"/>
    <property type="project" value="UniProtKB-KW"/>
</dbReference>
<reference evidence="3" key="1">
    <citation type="journal article" date="2019" name="Int. J. Syst. Evol. Microbiol.">
        <title>The Global Catalogue of Microorganisms (GCM) 10K type strain sequencing project: providing services to taxonomists for standard genome sequencing and annotation.</title>
        <authorList>
            <consortium name="The Broad Institute Genomics Platform"/>
            <consortium name="The Broad Institute Genome Sequencing Center for Infectious Disease"/>
            <person name="Wu L."/>
            <person name="Ma J."/>
        </authorList>
    </citation>
    <scope>NUCLEOTIDE SEQUENCE [LARGE SCALE GENOMIC DNA]</scope>
    <source>
        <strain evidence="3">CCM 7043</strain>
    </source>
</reference>
<evidence type="ECO:0000313" key="3">
    <source>
        <dbReference type="Proteomes" id="UP001597114"/>
    </source>
</evidence>
<dbReference type="RefSeq" id="WP_344725330.1">
    <property type="nucleotide sequence ID" value="NZ_BAAAUS010000030.1"/>
</dbReference>
<accession>A0ABW4EXF4</accession>
<dbReference type="EMBL" id="JBHUCO010000018">
    <property type="protein sequence ID" value="MFD1519543.1"/>
    <property type="molecule type" value="Genomic_DNA"/>
</dbReference>
<dbReference type="InterPro" id="IPR029063">
    <property type="entry name" value="SAM-dependent_MTases_sf"/>
</dbReference>
<dbReference type="GO" id="GO:0032259">
    <property type="term" value="P:methylation"/>
    <property type="evidence" value="ECO:0007669"/>
    <property type="project" value="UniProtKB-KW"/>
</dbReference>
<evidence type="ECO:0000313" key="2">
    <source>
        <dbReference type="EMBL" id="MFD1519543.1"/>
    </source>
</evidence>
<keyword evidence="3" id="KW-1185">Reference proteome</keyword>
<feature type="domain" description="Methyltransferase" evidence="1">
    <location>
        <begin position="58"/>
        <end position="153"/>
    </location>
</feature>
<organism evidence="2 3">
    <name type="scientific">Pseudonocardia yunnanensis</name>
    <dbReference type="NCBI Taxonomy" id="58107"/>
    <lineage>
        <taxon>Bacteria</taxon>
        <taxon>Bacillati</taxon>
        <taxon>Actinomycetota</taxon>
        <taxon>Actinomycetes</taxon>
        <taxon>Pseudonocardiales</taxon>
        <taxon>Pseudonocardiaceae</taxon>
        <taxon>Pseudonocardia</taxon>
    </lineage>
</organism>
<name>A0ABW4EXF4_9PSEU</name>
<dbReference type="Gene3D" id="3.40.50.150">
    <property type="entry name" value="Vaccinia Virus protein VP39"/>
    <property type="match status" value="1"/>
</dbReference>
<evidence type="ECO:0000259" key="1">
    <source>
        <dbReference type="Pfam" id="PF13649"/>
    </source>
</evidence>
<proteinExistence type="predicted"/>
<gene>
    <name evidence="2" type="ORF">ACFSJD_18770</name>
</gene>
<sequence length="212" mass="22257">MTSDTGPTRAESDAGAARRAFLSAAVRRPATMGAIAPSSPRLGAVLASIVPSTGAPVVVELGPGTGAVSAVIAQRLPAGARHLAVELDPDMVTFLRRTHPELELVPGNAANLGALLAERDISSVDAVICGLPWALFDDPTQTALLAEISRAIGSTGAFTTFAYLHGMTLGAARRFRRTLRETFDEVLVTATVWRNLPPAFVYVCRRPSTPAE</sequence>
<dbReference type="SUPFAM" id="SSF53335">
    <property type="entry name" value="S-adenosyl-L-methionine-dependent methyltransferases"/>
    <property type="match status" value="1"/>
</dbReference>
<dbReference type="InterPro" id="IPR041698">
    <property type="entry name" value="Methyltransf_25"/>
</dbReference>
<protein>
    <submittedName>
        <fullName evidence="2">Class I SAM-dependent methyltransferase</fullName>
    </submittedName>
</protein>